<gene>
    <name evidence="3" type="ORF">HanXRQr2_Chr11g0513131</name>
</gene>
<comment type="caution">
    <text evidence="3">The sequence shown here is derived from an EMBL/GenBank/DDBJ whole genome shotgun (WGS) entry which is preliminary data.</text>
</comment>
<keyword evidence="4" id="KW-1185">Reference proteome</keyword>
<dbReference type="PROSITE" id="PS50011">
    <property type="entry name" value="PROTEIN_KINASE_DOM"/>
    <property type="match status" value="1"/>
</dbReference>
<dbReference type="EMBL" id="MNCJ02000326">
    <property type="protein sequence ID" value="KAF5783878.1"/>
    <property type="molecule type" value="Genomic_DNA"/>
</dbReference>
<keyword evidence="1" id="KW-0732">Signal</keyword>
<dbReference type="Proteomes" id="UP000215914">
    <property type="component" value="Unassembled WGS sequence"/>
</dbReference>
<reference evidence="3" key="2">
    <citation type="submission" date="2020-06" db="EMBL/GenBank/DDBJ databases">
        <title>Helianthus annuus Genome sequencing and assembly Release 2.</title>
        <authorList>
            <person name="Gouzy J."/>
            <person name="Langlade N."/>
            <person name="Munos S."/>
        </authorList>
    </citation>
    <scope>NUCLEOTIDE SEQUENCE</scope>
    <source>
        <tissue evidence="3">Leaves</tissue>
    </source>
</reference>
<feature type="signal peptide" evidence="1">
    <location>
        <begin position="1"/>
        <end position="20"/>
    </location>
</feature>
<dbReference type="Gene3D" id="1.10.510.10">
    <property type="entry name" value="Transferase(Phosphotransferase) domain 1"/>
    <property type="match status" value="1"/>
</dbReference>
<dbReference type="GO" id="GO:0005524">
    <property type="term" value="F:ATP binding"/>
    <property type="evidence" value="ECO:0007669"/>
    <property type="project" value="InterPro"/>
</dbReference>
<dbReference type="Gene3D" id="3.30.200.20">
    <property type="entry name" value="Phosphorylase Kinase, domain 1"/>
    <property type="match status" value="1"/>
</dbReference>
<organism evidence="3 4">
    <name type="scientific">Helianthus annuus</name>
    <name type="common">Common sunflower</name>
    <dbReference type="NCBI Taxonomy" id="4232"/>
    <lineage>
        <taxon>Eukaryota</taxon>
        <taxon>Viridiplantae</taxon>
        <taxon>Streptophyta</taxon>
        <taxon>Embryophyta</taxon>
        <taxon>Tracheophyta</taxon>
        <taxon>Spermatophyta</taxon>
        <taxon>Magnoliopsida</taxon>
        <taxon>eudicotyledons</taxon>
        <taxon>Gunneridae</taxon>
        <taxon>Pentapetalae</taxon>
        <taxon>asterids</taxon>
        <taxon>campanulids</taxon>
        <taxon>Asterales</taxon>
        <taxon>Asteraceae</taxon>
        <taxon>Asteroideae</taxon>
        <taxon>Heliantheae alliance</taxon>
        <taxon>Heliantheae</taxon>
        <taxon>Helianthus</taxon>
    </lineage>
</organism>
<dbReference type="GO" id="GO:0004714">
    <property type="term" value="F:transmembrane receptor protein tyrosine kinase activity"/>
    <property type="evidence" value="ECO:0007669"/>
    <property type="project" value="InterPro"/>
</dbReference>
<sequence>MSLHTYIFLLFNFFFNVTYQCFNYQQVNFLIQLLHTAIVRKFVNYKVDFFKCHDSQKNKDNLHISLKAIKLGTQNFSDCNCIGEGRFWKLYEGEVDDAYACTRVVVKRWDGKYRQGHIQFLKEFETLLKYKHENIIGLVGYCNEMNEKIIVYEHACNGSLNKHLDNPSLTWMKRLKICIDAATGLKFLHEGGVEQEAWMRHRDIRSGSILLDADWNAEISNLEFSTKVAERAEHLDDNAFFSLGYIDPCYETNGFLSKCSDIYSLGVILFEMLCGKLAWTEGCENHSQSLGPSAVRYYNEEGNLDKMIFEGIKEQITPQSLTTFQMIAIQCLQVDWFKRPAIDQIIIQLQKALEFQEDYELWEPKLPIDYQEIIQVWKTPQIYKHKSKKDLYNMFSKGILLQDGKVLFSLGSNKERNEMISAKRFSYNYLLPKWRSLPESRFPKVAKMFYISNLKIQIKIRTQYLSPSVNCKVHLIFRFSGPRKSQAKRMYVNLKYKMGNESLNAYFATWREDGWMMIELFQFLNHKKDIDFEVLLESFSQSYCGSDSIYIEGIQFKAIDDASFKLPSGSHYILFYQLNVFNICLNFLCR</sequence>
<keyword evidence="3" id="KW-0808">Transferase</keyword>
<feature type="chain" id="PRO_5039919069" description="Protein kinase domain-containing protein" evidence="1">
    <location>
        <begin position="21"/>
        <end position="590"/>
    </location>
</feature>
<dbReference type="SUPFAM" id="SSF56112">
    <property type="entry name" value="Protein kinase-like (PK-like)"/>
    <property type="match status" value="1"/>
</dbReference>
<dbReference type="InterPro" id="IPR001245">
    <property type="entry name" value="Ser-Thr/Tyr_kinase_cat_dom"/>
</dbReference>
<evidence type="ECO:0000313" key="4">
    <source>
        <dbReference type="Proteomes" id="UP000215914"/>
    </source>
</evidence>
<evidence type="ECO:0000259" key="2">
    <source>
        <dbReference type="PROSITE" id="PS50011"/>
    </source>
</evidence>
<dbReference type="PANTHER" id="PTHR27003:SF471">
    <property type="entry name" value="VASCULAR ENDOTHELIAL GROWTH FACTOR RECEPTOR 2 (VEGFR2)-RELATED"/>
    <property type="match status" value="1"/>
</dbReference>
<reference evidence="3" key="1">
    <citation type="journal article" date="2017" name="Nature">
        <title>The sunflower genome provides insights into oil metabolism, flowering and Asterid evolution.</title>
        <authorList>
            <person name="Badouin H."/>
            <person name="Gouzy J."/>
            <person name="Grassa C.J."/>
            <person name="Murat F."/>
            <person name="Staton S.E."/>
            <person name="Cottret L."/>
            <person name="Lelandais-Briere C."/>
            <person name="Owens G.L."/>
            <person name="Carrere S."/>
            <person name="Mayjonade B."/>
            <person name="Legrand L."/>
            <person name="Gill N."/>
            <person name="Kane N.C."/>
            <person name="Bowers J.E."/>
            <person name="Hubner S."/>
            <person name="Bellec A."/>
            <person name="Berard A."/>
            <person name="Berges H."/>
            <person name="Blanchet N."/>
            <person name="Boniface M.C."/>
            <person name="Brunel D."/>
            <person name="Catrice O."/>
            <person name="Chaidir N."/>
            <person name="Claudel C."/>
            <person name="Donnadieu C."/>
            <person name="Faraut T."/>
            <person name="Fievet G."/>
            <person name="Helmstetter N."/>
            <person name="King M."/>
            <person name="Knapp S.J."/>
            <person name="Lai Z."/>
            <person name="Le Paslier M.C."/>
            <person name="Lippi Y."/>
            <person name="Lorenzon L."/>
            <person name="Mandel J.R."/>
            <person name="Marage G."/>
            <person name="Marchand G."/>
            <person name="Marquand E."/>
            <person name="Bret-Mestries E."/>
            <person name="Morien E."/>
            <person name="Nambeesan S."/>
            <person name="Nguyen T."/>
            <person name="Pegot-Espagnet P."/>
            <person name="Pouilly N."/>
            <person name="Raftis F."/>
            <person name="Sallet E."/>
            <person name="Schiex T."/>
            <person name="Thomas J."/>
            <person name="Vandecasteele C."/>
            <person name="Vares D."/>
            <person name="Vear F."/>
            <person name="Vautrin S."/>
            <person name="Crespi M."/>
            <person name="Mangin B."/>
            <person name="Burke J.M."/>
            <person name="Salse J."/>
            <person name="Munos S."/>
            <person name="Vincourt P."/>
            <person name="Rieseberg L.H."/>
            <person name="Langlade N.B."/>
        </authorList>
    </citation>
    <scope>NUCLEOTIDE SEQUENCE</scope>
    <source>
        <tissue evidence="3">Leaves</tissue>
    </source>
</reference>
<evidence type="ECO:0000256" key="1">
    <source>
        <dbReference type="SAM" id="SignalP"/>
    </source>
</evidence>
<evidence type="ECO:0000313" key="3">
    <source>
        <dbReference type="EMBL" id="KAF5783878.1"/>
    </source>
</evidence>
<dbReference type="Pfam" id="PF14299">
    <property type="entry name" value="PP2"/>
    <property type="match status" value="1"/>
</dbReference>
<dbReference type="PANTHER" id="PTHR27003">
    <property type="entry name" value="OS07G0166700 PROTEIN"/>
    <property type="match status" value="1"/>
</dbReference>
<dbReference type="InterPro" id="IPR000719">
    <property type="entry name" value="Prot_kinase_dom"/>
</dbReference>
<accession>A0A9K3N2B0</accession>
<dbReference type="InterPro" id="IPR011009">
    <property type="entry name" value="Kinase-like_dom_sf"/>
</dbReference>
<proteinExistence type="predicted"/>
<name>A0A9K3N2B0_HELAN</name>
<dbReference type="GO" id="GO:0004672">
    <property type="term" value="F:protein kinase activity"/>
    <property type="evidence" value="ECO:0000318"/>
    <property type="project" value="GO_Central"/>
</dbReference>
<dbReference type="InterPro" id="IPR045272">
    <property type="entry name" value="ANXUR1/2-like"/>
</dbReference>
<dbReference type="GO" id="GO:0005886">
    <property type="term" value="C:plasma membrane"/>
    <property type="evidence" value="ECO:0000318"/>
    <property type="project" value="GO_Central"/>
</dbReference>
<dbReference type="Pfam" id="PF07714">
    <property type="entry name" value="PK_Tyr_Ser-Thr"/>
    <property type="match status" value="1"/>
</dbReference>
<feature type="domain" description="Protein kinase" evidence="2">
    <location>
        <begin position="76"/>
        <end position="353"/>
    </location>
</feature>
<dbReference type="Gramene" id="mRNA:HanXRQr2_Chr11g0513131">
    <property type="protein sequence ID" value="mRNA:HanXRQr2_Chr11g0513131"/>
    <property type="gene ID" value="HanXRQr2_Chr11g0513131"/>
</dbReference>
<dbReference type="InterPro" id="IPR025886">
    <property type="entry name" value="PP2-like"/>
</dbReference>
<protein>
    <recommendedName>
        <fullName evidence="2">Protein kinase domain-containing protein</fullName>
    </recommendedName>
</protein>
<dbReference type="AlphaFoldDB" id="A0A9K3N2B0"/>